<dbReference type="AlphaFoldDB" id="W0SFV3"/>
<sequence>MAATCTFTSASVAVPRPAPLRCVTSVLAAIHPAGQGRVRPCNYQCPRRSAAGPRMSAPPCNSEHADEIAASAHRRPLWSEPCRVGGRLSSGEFDLCRYLGEQDNFRRGRHAGGCRGLLGVSGQLHLHQAKLHRLLLGIDGGRVRPDEFGLQRYRVQRHMQYLH</sequence>
<evidence type="ECO:0000313" key="2">
    <source>
        <dbReference type="Proteomes" id="UP000031637"/>
    </source>
</evidence>
<organism evidence="1 2">
    <name type="scientific">Sulfuritalea hydrogenivorans sk43H</name>
    <dbReference type="NCBI Taxonomy" id="1223802"/>
    <lineage>
        <taxon>Bacteria</taxon>
        <taxon>Pseudomonadati</taxon>
        <taxon>Pseudomonadota</taxon>
        <taxon>Betaproteobacteria</taxon>
        <taxon>Nitrosomonadales</taxon>
        <taxon>Sterolibacteriaceae</taxon>
        <taxon>Sulfuritalea</taxon>
    </lineage>
</organism>
<keyword evidence="2" id="KW-1185">Reference proteome</keyword>
<dbReference type="EMBL" id="AP012547">
    <property type="protein sequence ID" value="BAO29660.1"/>
    <property type="molecule type" value="Genomic_DNA"/>
</dbReference>
<proteinExistence type="predicted"/>
<dbReference type="Proteomes" id="UP000031637">
    <property type="component" value="Chromosome"/>
</dbReference>
<dbReference type="KEGG" id="shd:SUTH_01868"/>
<evidence type="ECO:0000313" key="1">
    <source>
        <dbReference type="EMBL" id="BAO29660.1"/>
    </source>
</evidence>
<protein>
    <submittedName>
        <fullName evidence="1">Uncharacterized protein</fullName>
    </submittedName>
</protein>
<accession>W0SFV3</accession>
<name>W0SFV3_9PROT</name>
<dbReference type="HOGENOM" id="CLU_1626213_0_0_4"/>
<reference evidence="1 2" key="1">
    <citation type="journal article" date="2014" name="Syst. Appl. Microbiol.">
        <title>Complete genomes of freshwater sulfur oxidizers Sulfuricella denitrificans skB26 and Sulfuritalea hydrogenivorans sk43H: genetic insights into the sulfur oxidation pathway of betaproteobacteria.</title>
        <authorList>
            <person name="Watanabe T."/>
            <person name="Kojima H."/>
            <person name="Fukui M."/>
        </authorList>
    </citation>
    <scope>NUCLEOTIDE SEQUENCE [LARGE SCALE GENOMIC DNA]</scope>
    <source>
        <strain evidence="1">DSM22779</strain>
    </source>
</reference>
<gene>
    <name evidence="1" type="ORF">SUTH_01868</name>
</gene>